<dbReference type="EMBL" id="WBVO01000001">
    <property type="protein sequence ID" value="KAB2814152.1"/>
    <property type="molecule type" value="Genomic_DNA"/>
</dbReference>
<protein>
    <submittedName>
        <fullName evidence="2">Carboxypeptidase-like regulatory domain-containing protein</fullName>
    </submittedName>
</protein>
<keyword evidence="2" id="KW-0645">Protease</keyword>
<keyword evidence="2" id="KW-0378">Hydrolase</keyword>
<dbReference type="OrthoDB" id="1427655at2"/>
<keyword evidence="2" id="KW-0121">Carboxypeptidase</keyword>
<comment type="caution">
    <text evidence="2">The sequence shown here is derived from an EMBL/GenBank/DDBJ whole genome shotgun (WGS) entry which is preliminary data.</text>
</comment>
<dbReference type="AlphaFoldDB" id="A0A6N6RIM9"/>
<dbReference type="RefSeq" id="WP_151665733.1">
    <property type="nucleotide sequence ID" value="NZ_WBVO01000001.1"/>
</dbReference>
<dbReference type="SUPFAM" id="SSF49464">
    <property type="entry name" value="Carboxypeptidase regulatory domain-like"/>
    <property type="match status" value="1"/>
</dbReference>
<dbReference type="GO" id="GO:0004180">
    <property type="term" value="F:carboxypeptidase activity"/>
    <property type="evidence" value="ECO:0007669"/>
    <property type="project" value="UniProtKB-KW"/>
</dbReference>
<evidence type="ECO:0000256" key="1">
    <source>
        <dbReference type="SAM" id="SignalP"/>
    </source>
</evidence>
<feature type="chain" id="PRO_5027088457" evidence="1">
    <location>
        <begin position="21"/>
        <end position="230"/>
    </location>
</feature>
<dbReference type="Proteomes" id="UP000468650">
    <property type="component" value="Unassembled WGS sequence"/>
</dbReference>
<keyword evidence="1" id="KW-0732">Signal</keyword>
<feature type="signal peptide" evidence="1">
    <location>
        <begin position="1"/>
        <end position="20"/>
    </location>
</feature>
<evidence type="ECO:0000313" key="2">
    <source>
        <dbReference type="EMBL" id="KAB2814152.1"/>
    </source>
</evidence>
<dbReference type="InterPro" id="IPR008969">
    <property type="entry name" value="CarboxyPept-like_regulatory"/>
</dbReference>
<proteinExistence type="predicted"/>
<keyword evidence="3" id="KW-1185">Reference proteome</keyword>
<reference evidence="2 3" key="1">
    <citation type="submission" date="2019-09" db="EMBL/GenBank/DDBJ databases">
        <title>Genomes of family Cryomorphaceae.</title>
        <authorList>
            <person name="Bowman J.P."/>
        </authorList>
    </citation>
    <scope>NUCLEOTIDE SEQUENCE [LARGE SCALE GENOMIC DNA]</scope>
    <source>
        <strain evidence="2 3">LMG 25704</strain>
    </source>
</reference>
<accession>A0A6N6RIM9</accession>
<sequence length="230" mass="26062">MKLKHLFIPLLMLASVMSMAQQEQSQSRDTTKAQSRPDVIQVSGAIMTNDSLSQFVPNAVVYVKGRKATLAESGEDGFFSIAALPNDTIVFSHFSFESQKLWVPDTLEGKSYLSIVTLKWKAYEIAEIILYPWPRPENLQRELLAMNLPTTEMDIAQRNLAIQQLKERAEEMGYDAREIGNYVIKSQNYNLYNQGRYYGANGGAALLGRLTDPFAWNEFFKAIQRGDFSD</sequence>
<evidence type="ECO:0000313" key="3">
    <source>
        <dbReference type="Proteomes" id="UP000468650"/>
    </source>
</evidence>
<gene>
    <name evidence="2" type="ORF">F8C67_00025</name>
</gene>
<organism evidence="2 3">
    <name type="scientific">Phaeocystidibacter luteus</name>
    <dbReference type="NCBI Taxonomy" id="911197"/>
    <lineage>
        <taxon>Bacteria</taxon>
        <taxon>Pseudomonadati</taxon>
        <taxon>Bacteroidota</taxon>
        <taxon>Flavobacteriia</taxon>
        <taxon>Flavobacteriales</taxon>
        <taxon>Phaeocystidibacteraceae</taxon>
        <taxon>Phaeocystidibacter</taxon>
    </lineage>
</organism>
<name>A0A6N6RIM9_9FLAO</name>